<sequence length="234" mass="25980">MRARRRDHRRLRRAGWLRRGYARRQVDELLAHVERRLSAGDPVAAADVRRAGFDLVRHGYEIGAVDRLLDRLERRCVEQAFAGEPLWALEDELRSDAVRLREELSGPPGMRFARLGRLHRGYAPADVDALVERVLRALDPFAATPDGDQVQADDVRFTVFSRVRGGYAETGVDDVMDRVVDLLLRHAVLRAQIAAAEVVQALGPEAFAQPSYLDEAPPSYSEPDPPLSAAGGAG</sequence>
<name>A0ABX0GV28_9ACTN</name>
<organism evidence="2 3">
    <name type="scientific">Motilibacter deserti</name>
    <dbReference type="NCBI Taxonomy" id="2714956"/>
    <lineage>
        <taxon>Bacteria</taxon>
        <taxon>Bacillati</taxon>
        <taxon>Actinomycetota</taxon>
        <taxon>Actinomycetes</taxon>
        <taxon>Motilibacterales</taxon>
        <taxon>Motilibacteraceae</taxon>
        <taxon>Motilibacter</taxon>
    </lineage>
</organism>
<keyword evidence="3" id="KW-1185">Reference proteome</keyword>
<evidence type="ECO:0000313" key="3">
    <source>
        <dbReference type="Proteomes" id="UP000800981"/>
    </source>
</evidence>
<dbReference type="Proteomes" id="UP000800981">
    <property type="component" value="Unassembled WGS sequence"/>
</dbReference>
<accession>A0ABX0GV28</accession>
<evidence type="ECO:0000256" key="1">
    <source>
        <dbReference type="SAM" id="MobiDB-lite"/>
    </source>
</evidence>
<evidence type="ECO:0008006" key="4">
    <source>
        <dbReference type="Google" id="ProtNLM"/>
    </source>
</evidence>
<protein>
    <recommendedName>
        <fullName evidence="4">DivIVA domain-containing protein</fullName>
    </recommendedName>
</protein>
<dbReference type="EMBL" id="JAANNP010000002">
    <property type="protein sequence ID" value="NHC13561.1"/>
    <property type="molecule type" value="Genomic_DNA"/>
</dbReference>
<comment type="caution">
    <text evidence="2">The sequence shown here is derived from an EMBL/GenBank/DDBJ whole genome shotgun (WGS) entry which is preliminary data.</text>
</comment>
<evidence type="ECO:0000313" key="2">
    <source>
        <dbReference type="EMBL" id="NHC13561.1"/>
    </source>
</evidence>
<dbReference type="RefSeq" id="WP_166280125.1">
    <property type="nucleotide sequence ID" value="NZ_JAANNP010000002.1"/>
</dbReference>
<proteinExistence type="predicted"/>
<feature type="region of interest" description="Disordered" evidence="1">
    <location>
        <begin position="210"/>
        <end position="234"/>
    </location>
</feature>
<gene>
    <name evidence="2" type="ORF">G9H71_07175</name>
</gene>
<reference evidence="2 3" key="1">
    <citation type="submission" date="2020-03" db="EMBL/GenBank/DDBJ databases">
        <title>Two novel Motilibacter sp.</title>
        <authorList>
            <person name="Liu S."/>
        </authorList>
    </citation>
    <scope>NUCLEOTIDE SEQUENCE [LARGE SCALE GENOMIC DNA]</scope>
    <source>
        <strain evidence="2 3">E257</strain>
    </source>
</reference>